<proteinExistence type="predicted"/>
<organism evidence="3 4">
    <name type="scientific">Seiridium unicorne</name>
    <dbReference type="NCBI Taxonomy" id="138068"/>
    <lineage>
        <taxon>Eukaryota</taxon>
        <taxon>Fungi</taxon>
        <taxon>Dikarya</taxon>
        <taxon>Ascomycota</taxon>
        <taxon>Pezizomycotina</taxon>
        <taxon>Sordariomycetes</taxon>
        <taxon>Xylariomycetidae</taxon>
        <taxon>Amphisphaeriales</taxon>
        <taxon>Sporocadaceae</taxon>
        <taxon>Seiridium</taxon>
    </lineage>
</organism>
<accession>A0ABR2UWE4</accession>
<protein>
    <recommendedName>
        <fullName evidence="5">Transmembrane protein</fullName>
    </recommendedName>
</protein>
<name>A0ABR2UWE4_9PEZI</name>
<feature type="region of interest" description="Disordered" evidence="1">
    <location>
        <begin position="180"/>
        <end position="199"/>
    </location>
</feature>
<feature type="transmembrane region" description="Helical" evidence="2">
    <location>
        <begin position="112"/>
        <end position="134"/>
    </location>
</feature>
<keyword evidence="2" id="KW-1133">Transmembrane helix</keyword>
<evidence type="ECO:0000313" key="3">
    <source>
        <dbReference type="EMBL" id="KAK9418906.1"/>
    </source>
</evidence>
<sequence>MQLGQLRQLRHRRPPYGISNAAQAGNKTTKNRFTRASGRHSTNSRDGILYGKASTPIKTVTGTSRTNHGHNNHHLNHSAGNGHPLRPPIPLPLRLPTTTANVNVVSMGGLPIIVVILGMAMIFACASGCIRPWVGRLLLYSRWFRWVCRRLWWIRLVDEEKLDKVEELEKLRATRRAAEAARKKREWEGGAGRSPEPGAKAISRIPWIIRQY</sequence>
<dbReference type="EMBL" id="JARVKF010000342">
    <property type="protein sequence ID" value="KAK9418906.1"/>
    <property type="molecule type" value="Genomic_DNA"/>
</dbReference>
<reference evidence="3 4" key="1">
    <citation type="journal article" date="2024" name="J. Plant Pathol.">
        <title>Sequence and assembly of the genome of Seiridium unicorne, isolate CBS 538.82, causal agent of cypress canker disease.</title>
        <authorList>
            <person name="Scali E."/>
            <person name="Rocca G.D."/>
            <person name="Danti R."/>
            <person name="Garbelotto M."/>
            <person name="Barberini S."/>
            <person name="Baroncelli R."/>
            <person name="Emiliani G."/>
        </authorList>
    </citation>
    <scope>NUCLEOTIDE SEQUENCE [LARGE SCALE GENOMIC DNA]</scope>
    <source>
        <strain evidence="3 4">BM-138-508</strain>
    </source>
</reference>
<feature type="region of interest" description="Disordered" evidence="1">
    <location>
        <begin position="1"/>
        <end position="48"/>
    </location>
</feature>
<evidence type="ECO:0000256" key="1">
    <source>
        <dbReference type="SAM" id="MobiDB-lite"/>
    </source>
</evidence>
<gene>
    <name evidence="3" type="ORF">SUNI508_07678</name>
</gene>
<dbReference type="Proteomes" id="UP001408356">
    <property type="component" value="Unassembled WGS sequence"/>
</dbReference>
<keyword evidence="2" id="KW-0472">Membrane</keyword>
<evidence type="ECO:0000256" key="2">
    <source>
        <dbReference type="SAM" id="Phobius"/>
    </source>
</evidence>
<comment type="caution">
    <text evidence="3">The sequence shown here is derived from an EMBL/GenBank/DDBJ whole genome shotgun (WGS) entry which is preliminary data.</text>
</comment>
<keyword evidence="4" id="KW-1185">Reference proteome</keyword>
<keyword evidence="2" id="KW-0812">Transmembrane</keyword>
<evidence type="ECO:0000313" key="4">
    <source>
        <dbReference type="Proteomes" id="UP001408356"/>
    </source>
</evidence>
<evidence type="ECO:0008006" key="5">
    <source>
        <dbReference type="Google" id="ProtNLM"/>
    </source>
</evidence>